<feature type="region of interest" description="Disordered" evidence="1">
    <location>
        <begin position="63"/>
        <end position="121"/>
    </location>
</feature>
<feature type="compositionally biased region" description="Acidic residues" evidence="1">
    <location>
        <begin position="103"/>
        <end position="121"/>
    </location>
</feature>
<accession>A0A0B6YT72</accession>
<dbReference type="CDD" id="cd00167">
    <property type="entry name" value="SANT"/>
    <property type="match status" value="1"/>
</dbReference>
<dbReference type="EMBL" id="HACG01012091">
    <property type="protein sequence ID" value="CEK58956.1"/>
    <property type="molecule type" value="Transcribed_RNA"/>
</dbReference>
<dbReference type="InterPro" id="IPR009057">
    <property type="entry name" value="Homeodomain-like_sf"/>
</dbReference>
<dbReference type="Pfam" id="PF15963">
    <property type="entry name" value="Myb_DNA-bind_7"/>
    <property type="match status" value="1"/>
</dbReference>
<feature type="non-terminal residue" evidence="3">
    <location>
        <position position="1"/>
    </location>
</feature>
<feature type="region of interest" description="Disordered" evidence="1">
    <location>
        <begin position="315"/>
        <end position="428"/>
    </location>
</feature>
<dbReference type="PROSITE" id="PS51293">
    <property type="entry name" value="SANT"/>
    <property type="match status" value="1"/>
</dbReference>
<feature type="region of interest" description="Disordered" evidence="1">
    <location>
        <begin position="211"/>
        <end position="242"/>
    </location>
</feature>
<protein>
    <recommendedName>
        <fullName evidence="2">SANT domain-containing protein</fullName>
    </recommendedName>
</protein>
<evidence type="ECO:0000259" key="2">
    <source>
        <dbReference type="PROSITE" id="PS51293"/>
    </source>
</evidence>
<name>A0A0B6YT72_9EUPU</name>
<feature type="compositionally biased region" description="Basic residues" evidence="1">
    <location>
        <begin position="90"/>
        <end position="99"/>
    </location>
</feature>
<evidence type="ECO:0000313" key="3">
    <source>
        <dbReference type="EMBL" id="CEK58956.1"/>
    </source>
</evidence>
<feature type="compositionally biased region" description="Low complexity" evidence="1">
    <location>
        <begin position="403"/>
        <end position="423"/>
    </location>
</feature>
<feature type="domain" description="SANT" evidence="2">
    <location>
        <begin position="1"/>
        <end position="50"/>
    </location>
</feature>
<dbReference type="InterPro" id="IPR017884">
    <property type="entry name" value="SANT_dom"/>
</dbReference>
<proteinExistence type="predicted"/>
<dbReference type="InterPro" id="IPR001005">
    <property type="entry name" value="SANT/Myb"/>
</dbReference>
<dbReference type="AlphaFoldDB" id="A0A0B6YT72"/>
<feature type="compositionally biased region" description="Basic and acidic residues" evidence="1">
    <location>
        <begin position="63"/>
        <end position="86"/>
    </location>
</feature>
<evidence type="ECO:0000256" key="1">
    <source>
        <dbReference type="SAM" id="MobiDB-lite"/>
    </source>
</evidence>
<dbReference type="GO" id="GO:0070898">
    <property type="term" value="P:RNA polymerase III preinitiation complex assembly"/>
    <property type="evidence" value="ECO:0007669"/>
    <property type="project" value="TreeGrafter"/>
</dbReference>
<dbReference type="SUPFAM" id="SSF46689">
    <property type="entry name" value="Homeodomain-like"/>
    <property type="match status" value="1"/>
</dbReference>
<dbReference type="PANTHER" id="PTHR22929">
    <property type="entry name" value="RNA POLYMERASE III TRANSCRIPTION INITIATION FACTOR B"/>
    <property type="match status" value="1"/>
</dbReference>
<feature type="compositionally biased region" description="Polar residues" evidence="1">
    <location>
        <begin position="370"/>
        <end position="380"/>
    </location>
</feature>
<dbReference type="PANTHER" id="PTHR22929:SF0">
    <property type="entry name" value="TRANSCRIPTION FACTOR TFIIIB COMPONENT B'' HOMOLOG"/>
    <property type="match status" value="1"/>
</dbReference>
<dbReference type="Gene3D" id="1.10.10.60">
    <property type="entry name" value="Homeodomain-like"/>
    <property type="match status" value="1"/>
</dbReference>
<organism evidence="3">
    <name type="scientific">Arion vulgaris</name>
    <dbReference type="NCBI Taxonomy" id="1028688"/>
    <lineage>
        <taxon>Eukaryota</taxon>
        <taxon>Metazoa</taxon>
        <taxon>Spiralia</taxon>
        <taxon>Lophotrochozoa</taxon>
        <taxon>Mollusca</taxon>
        <taxon>Gastropoda</taxon>
        <taxon>Heterobranchia</taxon>
        <taxon>Euthyneura</taxon>
        <taxon>Panpulmonata</taxon>
        <taxon>Eupulmonata</taxon>
        <taxon>Stylommatophora</taxon>
        <taxon>Helicina</taxon>
        <taxon>Arionoidea</taxon>
        <taxon>Arionidae</taxon>
        <taxon>Arion</taxon>
    </lineage>
</organism>
<dbReference type="InterPro" id="IPR039467">
    <property type="entry name" value="TFIIIB_B''_Myb"/>
</dbReference>
<dbReference type="GO" id="GO:0001156">
    <property type="term" value="F:TFIIIC-class transcription factor complex binding"/>
    <property type="evidence" value="ECO:0007669"/>
    <property type="project" value="TreeGrafter"/>
</dbReference>
<reference evidence="3" key="1">
    <citation type="submission" date="2014-12" db="EMBL/GenBank/DDBJ databases">
        <title>Insight into the proteome of Arion vulgaris.</title>
        <authorList>
            <person name="Aradska J."/>
            <person name="Bulat T."/>
            <person name="Smidak R."/>
            <person name="Sarate P."/>
            <person name="Gangsoo J."/>
            <person name="Sialana F."/>
            <person name="Bilban M."/>
            <person name="Lubec G."/>
        </authorList>
    </citation>
    <scope>NUCLEOTIDE SEQUENCE</scope>
    <source>
        <tissue evidence="3">Skin</tissue>
    </source>
</reference>
<feature type="compositionally biased region" description="Low complexity" evidence="1">
    <location>
        <begin position="225"/>
        <end position="241"/>
    </location>
</feature>
<dbReference type="GO" id="GO:0000126">
    <property type="term" value="C:transcription factor TFIIIB complex"/>
    <property type="evidence" value="ECO:0007669"/>
    <property type="project" value="TreeGrafter"/>
</dbReference>
<gene>
    <name evidence="3" type="primary">ORF34705</name>
</gene>
<sequence length="582" mass="64257">AKLWTERETEKFFVGLSMCGTDFSLLTNLLPNRTRRELKNKFRREERRSRDIIDKALSNRKQYDVKPFEKMAEDDKKMKEESEKKPKTTPGKRKQKRKIKDSENEDDDWGTDYDKEDEENQITEVVKDQSADTLVVKSKTKVKREIVSQKKLKPVEQSIPDVVPEDKSRPEDYPGTPVSNVQDSLASHVAHNAEYTDLDNPRMRVRPAKTYSKLNSQSKEGGQETVTTPNTSSTNFNSNSNVIQTIPGSTQVQIEMEGVQNLVQGVLIPSHMVPQIAPQLGIHGNAAGMQVLLVQEETASGSLVHVYVLPESDTIRASGDNTGREISGTGNHPAFSSPIPSPHPAAPIQSPHPISPFPTTCNPHPLASVCSPQSNSTFHSSPPLHDNALGEPFQKPHPQMYTSSLQQNINQQSSSSKPYSDPSTNQEQREFKAIMSPPPLENNASSAVSRNAQTINRTIPAHNEQNKSTHNPLTKFEPDINNTPPPLHSMNSTLPSHTTTAADSLQTPNVHYFSSETQETASGYSCAIVVSAENETLTSRASAYISNSAGEVVTDQLEDDCIILDSDTPQSRVDTSGMSTVR</sequence>
<dbReference type="SMART" id="SM00717">
    <property type="entry name" value="SANT"/>
    <property type="match status" value="1"/>
</dbReference>
<feature type="region of interest" description="Disordered" evidence="1">
    <location>
        <begin position="157"/>
        <end position="176"/>
    </location>
</feature>